<reference evidence="11" key="1">
    <citation type="submission" date="2023-06" db="EMBL/GenBank/DDBJ databases">
        <authorList>
            <person name="Jiang Y."/>
            <person name="Liu Q."/>
        </authorList>
    </citation>
    <scope>NUCLEOTIDE SEQUENCE</scope>
    <source>
        <strain evidence="11">CGMCC 1.12089</strain>
    </source>
</reference>
<dbReference type="Gene3D" id="3.30.1490.20">
    <property type="entry name" value="ATP-grasp fold, A domain"/>
    <property type="match status" value="1"/>
</dbReference>
<dbReference type="CDD" id="cd06850">
    <property type="entry name" value="biotinyl_domain"/>
    <property type="match status" value="1"/>
</dbReference>
<dbReference type="PROSITE" id="PS50968">
    <property type="entry name" value="BIOTINYL_LIPOYL"/>
    <property type="match status" value="1"/>
</dbReference>
<dbReference type="InterPro" id="IPR000089">
    <property type="entry name" value="Biotin_lipoyl"/>
</dbReference>
<dbReference type="PROSITE" id="PS50979">
    <property type="entry name" value="BC"/>
    <property type="match status" value="1"/>
</dbReference>
<evidence type="ECO:0000256" key="2">
    <source>
        <dbReference type="ARBA" id="ARBA00022598"/>
    </source>
</evidence>
<feature type="domain" description="ATP-grasp" evidence="8">
    <location>
        <begin position="120"/>
        <end position="323"/>
    </location>
</feature>
<dbReference type="SUPFAM" id="SSF56059">
    <property type="entry name" value="Glutathione synthetase ATP-binding domain-like"/>
    <property type="match status" value="1"/>
</dbReference>
<keyword evidence="11" id="KW-0808">Transferase</keyword>
<evidence type="ECO:0000259" key="9">
    <source>
        <dbReference type="PROSITE" id="PS50979"/>
    </source>
</evidence>
<dbReference type="Gene3D" id="3.30.470.20">
    <property type="entry name" value="ATP-grasp fold, B domain"/>
    <property type="match status" value="1"/>
</dbReference>
<dbReference type="PROSITE" id="PS50975">
    <property type="entry name" value="ATP_GRASP"/>
    <property type="match status" value="1"/>
</dbReference>
<dbReference type="InterPro" id="IPR051602">
    <property type="entry name" value="ACC_Biotin_Carboxylase"/>
</dbReference>
<dbReference type="InterPro" id="IPR016185">
    <property type="entry name" value="PreATP-grasp_dom_sf"/>
</dbReference>
<keyword evidence="2" id="KW-0436">Ligase</keyword>
<evidence type="ECO:0000259" key="8">
    <source>
        <dbReference type="PROSITE" id="PS50975"/>
    </source>
</evidence>
<comment type="caution">
    <text evidence="11">The sequence shown here is derived from an EMBL/GenBank/DDBJ whole genome shotgun (WGS) entry which is preliminary data.</text>
</comment>
<dbReference type="Pfam" id="PF00364">
    <property type="entry name" value="Biotin_lipoyl"/>
    <property type="match status" value="1"/>
</dbReference>
<dbReference type="Pfam" id="PF01039">
    <property type="entry name" value="Carboxyl_trans"/>
    <property type="match status" value="1"/>
</dbReference>
<protein>
    <submittedName>
        <fullName evidence="11">Carboxyl transferase domain-containing protein</fullName>
    </submittedName>
</protein>
<name>A0ABT7NG78_9BURK</name>
<proteinExistence type="predicted"/>
<evidence type="ECO:0000259" key="10">
    <source>
        <dbReference type="PROSITE" id="PS50989"/>
    </source>
</evidence>
<evidence type="ECO:0000256" key="1">
    <source>
        <dbReference type="ARBA" id="ARBA00001953"/>
    </source>
</evidence>
<gene>
    <name evidence="11" type="ORF">QTH91_20900</name>
</gene>
<dbReference type="PROSITE" id="PS00867">
    <property type="entry name" value="CPSASE_2"/>
    <property type="match status" value="1"/>
</dbReference>
<keyword evidence="4 6" id="KW-0067">ATP-binding</keyword>
<feature type="domain" description="Biotin carboxylation" evidence="9">
    <location>
        <begin position="2"/>
        <end position="460"/>
    </location>
</feature>
<dbReference type="SMART" id="SM00878">
    <property type="entry name" value="Biotin_carb_C"/>
    <property type="match status" value="1"/>
</dbReference>
<dbReference type="Gene3D" id="3.90.226.10">
    <property type="entry name" value="2-enoyl-CoA Hydratase, Chain A, domain 1"/>
    <property type="match status" value="2"/>
</dbReference>
<dbReference type="InterPro" id="IPR029045">
    <property type="entry name" value="ClpP/crotonase-like_dom_sf"/>
</dbReference>
<dbReference type="InterPro" id="IPR011761">
    <property type="entry name" value="ATP-grasp"/>
</dbReference>
<dbReference type="PANTHER" id="PTHR48095:SF5">
    <property type="entry name" value="BLL7292 PROTEIN"/>
    <property type="match status" value="1"/>
</dbReference>
<dbReference type="EMBL" id="JASZYV010000005">
    <property type="protein sequence ID" value="MDM0046963.1"/>
    <property type="molecule type" value="Genomic_DNA"/>
</dbReference>
<dbReference type="InterPro" id="IPR005479">
    <property type="entry name" value="CPAse_ATP-bd"/>
</dbReference>
<dbReference type="Gene3D" id="3.40.50.20">
    <property type="match status" value="1"/>
</dbReference>
<organism evidence="11 12">
    <name type="scientific">Variovorax dokdonensis</name>
    <dbReference type="NCBI Taxonomy" id="344883"/>
    <lineage>
        <taxon>Bacteria</taxon>
        <taxon>Pseudomonadati</taxon>
        <taxon>Pseudomonadota</taxon>
        <taxon>Betaproteobacteria</taxon>
        <taxon>Burkholderiales</taxon>
        <taxon>Comamonadaceae</taxon>
        <taxon>Variovorax</taxon>
    </lineage>
</organism>
<dbReference type="InterPro" id="IPR005481">
    <property type="entry name" value="BC-like_N"/>
</dbReference>
<dbReference type="InterPro" id="IPR011763">
    <property type="entry name" value="COA_CT_C"/>
</dbReference>
<dbReference type="Pfam" id="PF00289">
    <property type="entry name" value="Biotin_carb_N"/>
    <property type="match status" value="1"/>
</dbReference>
<keyword evidence="5" id="KW-0092">Biotin</keyword>
<dbReference type="Pfam" id="PF02785">
    <property type="entry name" value="Biotin_carb_C"/>
    <property type="match status" value="1"/>
</dbReference>
<keyword evidence="12" id="KW-1185">Reference proteome</keyword>
<evidence type="ECO:0000256" key="6">
    <source>
        <dbReference type="PROSITE-ProRule" id="PRU00409"/>
    </source>
</evidence>
<evidence type="ECO:0000259" key="7">
    <source>
        <dbReference type="PROSITE" id="PS50968"/>
    </source>
</evidence>
<accession>A0ABT7NG78</accession>
<dbReference type="InterPro" id="IPR005482">
    <property type="entry name" value="Biotin_COase_C"/>
</dbReference>
<evidence type="ECO:0000256" key="3">
    <source>
        <dbReference type="ARBA" id="ARBA00022741"/>
    </source>
</evidence>
<evidence type="ECO:0000256" key="5">
    <source>
        <dbReference type="ARBA" id="ARBA00023267"/>
    </source>
</evidence>
<evidence type="ECO:0000256" key="4">
    <source>
        <dbReference type="ARBA" id="ARBA00022840"/>
    </source>
</evidence>
<keyword evidence="3 6" id="KW-0547">Nucleotide-binding</keyword>
<dbReference type="Proteomes" id="UP001174908">
    <property type="component" value="Unassembled WGS sequence"/>
</dbReference>
<dbReference type="Gene3D" id="2.40.50.100">
    <property type="match status" value="1"/>
</dbReference>
<evidence type="ECO:0000313" key="12">
    <source>
        <dbReference type="Proteomes" id="UP001174908"/>
    </source>
</evidence>
<dbReference type="Pfam" id="PF02786">
    <property type="entry name" value="CPSase_L_D2"/>
    <property type="match status" value="1"/>
</dbReference>
<dbReference type="SUPFAM" id="SSF51230">
    <property type="entry name" value="Single hybrid motif"/>
    <property type="match status" value="1"/>
</dbReference>
<feature type="domain" description="Lipoyl-binding" evidence="7">
    <location>
        <begin position="493"/>
        <end position="567"/>
    </location>
</feature>
<dbReference type="InterPro" id="IPR011053">
    <property type="entry name" value="Single_hybrid_motif"/>
</dbReference>
<dbReference type="PROSITE" id="PS50989">
    <property type="entry name" value="COA_CT_CTER"/>
    <property type="match status" value="1"/>
</dbReference>
<dbReference type="InterPro" id="IPR011054">
    <property type="entry name" value="Rudment_hybrid_motif"/>
</dbReference>
<dbReference type="RefSeq" id="WP_286662076.1">
    <property type="nucleotide sequence ID" value="NZ_JASZYV010000005.1"/>
</dbReference>
<dbReference type="InterPro" id="IPR011764">
    <property type="entry name" value="Biotin_carboxylation_dom"/>
</dbReference>
<sequence length="1105" mass="117440">MSFKRILIANRGEIAVRLVRAARDLGIASVVGHARDDAHALHVQLADAAVDLQRTGPSAYLDIALWIDIARRHGCDAVHPGYGFLSERADFAQACADAGLVFIGPSPEQLALFGDKARARALALQCDVPVMPGSDGAVDLAQAQAFFERQQADGAQAGVMVKAIGGGGGRGMRAVLRAEDLAAAHARCTSEAKAAFGVEGVYVERLMLNARHIEIQVLGDGDQVASLGERECTVQRRFQKLIEIAPSPTLGAELRERITQAALRMAQNVGYRGLGTFEFLVDEGSQTLPFVFIEANPRLQVEHTVTEAVTGLDLVQLQIGVAAGRKLAQLGVDAQHTAPQRGFAIQWRINAETLDANGLALPASGTLSRFDMPSGPGVRVDTHGYLGLSPSPHYDTLLAKLIVHSASPDFADALRRSARALEEVRIEGVPTNLSLLRAIGERPEFTRQALHTRFVESHLADLLAAAQRLALADGAALRQGPAASASGGAAEAQDDDGTPTLRAPMAARLVQFEVEVGDVLPAGAQVGVLEAMKMEHLLHVPFAGRVLALLAQPGDYLVEGQSLVRLEPVDAAGVQAQAAQMHDPDAIRADLQRVVDRHAFTLDANRPAAVAKRHAQGGRTARANIADLCELGEDPNAFSEYGALAVAAQTRRRSLEDLIANTPADGMVTGVGSVNARQFGPERSRCVVMAYDYTVLAGTQGMRNHQKTDRMLRVAHQLKLPVVLFAEGGGGRPGDTDMPIVAGLNNHTFSQFAALSGKVPVVGIAHGRCFAGNAALLGCADVIIATEGSNIGMSGPAMIEGGGLGTFAPEQIGPSSVQTKNGVIDVLVKDEVQAVAVARQYLSYFQGTLADWQCPDQRELRHVVPENRLRVYDVRAAIRGLVDNGSLLELRSGFGAGMITALARIEGKPVGVLANNPHHLGGAIDVEAADKAARFMQLCNAHGLALVALCDTPGFMVGPDIEAQAQVRHVCRMFMVASHLRVPYFAVVLRKGYGLGAQAMTAGGFDAPVFTVSWPTGEFGAMGLEGAVRLGFRKELEAAAEGAERDALFRKLVAQQYANGEAMHMAQTLEIDAVIDPAHTREWLVRGLASAADMHEPAQAYVDTW</sequence>
<dbReference type="PANTHER" id="PTHR48095">
    <property type="entry name" value="PYRUVATE CARBOXYLASE SUBUNIT A"/>
    <property type="match status" value="1"/>
</dbReference>
<dbReference type="SUPFAM" id="SSF52440">
    <property type="entry name" value="PreATP-grasp domain"/>
    <property type="match status" value="1"/>
</dbReference>
<feature type="domain" description="CoA carboxyltransferase C-terminal" evidence="10">
    <location>
        <begin position="855"/>
        <end position="1096"/>
    </location>
</feature>
<dbReference type="GO" id="GO:0016740">
    <property type="term" value="F:transferase activity"/>
    <property type="evidence" value="ECO:0007669"/>
    <property type="project" value="UniProtKB-KW"/>
</dbReference>
<evidence type="ECO:0000313" key="11">
    <source>
        <dbReference type="EMBL" id="MDM0046963.1"/>
    </source>
</evidence>
<dbReference type="SUPFAM" id="SSF51246">
    <property type="entry name" value="Rudiment single hybrid motif"/>
    <property type="match status" value="1"/>
</dbReference>
<dbReference type="SUPFAM" id="SSF52096">
    <property type="entry name" value="ClpP/crotonase"/>
    <property type="match status" value="2"/>
</dbReference>
<dbReference type="InterPro" id="IPR034733">
    <property type="entry name" value="AcCoA_carboxyl_beta"/>
</dbReference>
<dbReference type="InterPro" id="IPR013815">
    <property type="entry name" value="ATP_grasp_subdomain_1"/>
</dbReference>
<comment type="cofactor">
    <cofactor evidence="1">
        <name>biotin</name>
        <dbReference type="ChEBI" id="CHEBI:57586"/>
    </cofactor>
</comment>